<sequence>MSAASVKVSSSAAFMAPASTESVLTTAEVSSVALMAKSRDRGTSPYA</sequence>
<reference evidence="1" key="1">
    <citation type="submission" date="2020-05" db="EMBL/GenBank/DDBJ databases">
        <authorList>
            <person name="Chiriac C."/>
            <person name="Salcher M."/>
            <person name="Ghai R."/>
            <person name="Kavagutti S V."/>
        </authorList>
    </citation>
    <scope>NUCLEOTIDE SEQUENCE</scope>
</reference>
<gene>
    <name evidence="1" type="ORF">UFOPK3268_01108</name>
</gene>
<dbReference type="AlphaFoldDB" id="A0A6J7BYS2"/>
<protein>
    <submittedName>
        <fullName evidence="1">Unannotated protein</fullName>
    </submittedName>
</protein>
<name>A0A6J7BYS2_9ZZZZ</name>
<proteinExistence type="predicted"/>
<evidence type="ECO:0000313" key="1">
    <source>
        <dbReference type="EMBL" id="CAB4850947.1"/>
    </source>
</evidence>
<accession>A0A6J7BYS2</accession>
<organism evidence="1">
    <name type="scientific">freshwater metagenome</name>
    <dbReference type="NCBI Taxonomy" id="449393"/>
    <lineage>
        <taxon>unclassified sequences</taxon>
        <taxon>metagenomes</taxon>
        <taxon>ecological metagenomes</taxon>
    </lineage>
</organism>
<dbReference type="EMBL" id="CAFBIZ010000143">
    <property type="protein sequence ID" value="CAB4850947.1"/>
    <property type="molecule type" value="Genomic_DNA"/>
</dbReference>